<organism evidence="1 2">
    <name type="scientific">Vibrio cholerae</name>
    <dbReference type="NCBI Taxonomy" id="666"/>
    <lineage>
        <taxon>Bacteria</taxon>
        <taxon>Pseudomonadati</taxon>
        <taxon>Pseudomonadota</taxon>
        <taxon>Gammaproteobacteria</taxon>
        <taxon>Vibrionales</taxon>
        <taxon>Vibrionaceae</taxon>
        <taxon>Vibrio</taxon>
    </lineage>
</organism>
<dbReference type="Proteomes" id="UP000041770">
    <property type="component" value="Unassembled WGS sequence"/>
</dbReference>
<gene>
    <name evidence="1" type="ORF">ERS013200_04476</name>
</gene>
<protein>
    <submittedName>
        <fullName evidence="1">Uncharacterized protein</fullName>
    </submittedName>
</protein>
<sequence>MLAFTIAVIVISQLNQIIVVVGDVFRTLDDVLVFNDVVKHHCRIIHDITNDVSVRA</sequence>
<dbReference type="AlphaFoldDB" id="A0A656AL27"/>
<proteinExistence type="predicted"/>
<name>A0A656AL27_VIBCL</name>
<reference evidence="1 2" key="1">
    <citation type="submission" date="2015-07" db="EMBL/GenBank/DDBJ databases">
        <authorList>
            <consortium name="Pathogen Informatics"/>
        </authorList>
    </citation>
    <scope>NUCLEOTIDE SEQUENCE [LARGE SCALE GENOMIC DNA]</scope>
    <source>
        <strain evidence="1 2">A316</strain>
    </source>
</reference>
<dbReference type="EMBL" id="CWQY01000238">
    <property type="protein sequence ID" value="CSD64136.1"/>
    <property type="molecule type" value="Genomic_DNA"/>
</dbReference>
<evidence type="ECO:0000313" key="1">
    <source>
        <dbReference type="EMBL" id="CSD64136.1"/>
    </source>
</evidence>
<accession>A0A656AL27</accession>
<evidence type="ECO:0000313" key="2">
    <source>
        <dbReference type="Proteomes" id="UP000041770"/>
    </source>
</evidence>